<dbReference type="Pfam" id="PF00903">
    <property type="entry name" value="Glyoxalase"/>
    <property type="match status" value="1"/>
</dbReference>
<dbReference type="Proteomes" id="UP000235387">
    <property type="component" value="Unassembled WGS sequence"/>
</dbReference>
<dbReference type="InterPro" id="IPR029068">
    <property type="entry name" value="Glyas_Bleomycin-R_OHBP_Dase"/>
</dbReference>
<comment type="caution">
    <text evidence="3">The sequence shown here is derived from an EMBL/GenBank/DDBJ whole genome shotgun (WGS) entry which is preliminary data.</text>
</comment>
<dbReference type="SUPFAM" id="SSF54593">
    <property type="entry name" value="Glyoxalase/Bleomycin resistance protein/Dihydroxybiphenyl dioxygenase"/>
    <property type="match status" value="1"/>
</dbReference>
<dbReference type="InterPro" id="IPR037523">
    <property type="entry name" value="VOC_core"/>
</dbReference>
<evidence type="ECO:0000256" key="1">
    <source>
        <dbReference type="ARBA" id="ARBA00022723"/>
    </source>
</evidence>
<feature type="domain" description="VOC" evidence="2">
    <location>
        <begin position="4"/>
        <end position="112"/>
    </location>
</feature>
<dbReference type="PROSITE" id="PS51819">
    <property type="entry name" value="VOC"/>
    <property type="match status" value="1"/>
</dbReference>
<reference evidence="4" key="1">
    <citation type="submission" date="2016-07" db="EMBL/GenBank/DDBJ databases">
        <title>Nontailed viruses are major unrecognized killers of bacteria in the ocean.</title>
        <authorList>
            <person name="Kauffman K."/>
            <person name="Hussain F."/>
            <person name="Yang J."/>
            <person name="Arevalo P."/>
            <person name="Brown J."/>
            <person name="Cutler M."/>
            <person name="Kelly L."/>
            <person name="Polz M.F."/>
        </authorList>
    </citation>
    <scope>NUCLEOTIDE SEQUENCE [LARGE SCALE GENOMIC DNA]</scope>
    <source>
        <strain evidence="4">10N.261.45.A10</strain>
    </source>
</reference>
<dbReference type="GO" id="GO:0004462">
    <property type="term" value="F:lactoylglutathione lyase activity"/>
    <property type="evidence" value="ECO:0007669"/>
    <property type="project" value="InterPro"/>
</dbReference>
<dbReference type="NCBIfam" id="NF000496">
    <property type="entry name" value="Fos_GSH"/>
    <property type="match status" value="1"/>
</dbReference>
<sequence length="132" mass="14874">MLSGLNHITLSVSHLDTSLTFYTKQLGFKGHVKWDDGAYLSLGDIWLCLSLGRPCEKTDYTHIALTVEESAYATFVEKIRAAGVSEWKQNKSEGHSLYLLDPDDHKLEIHVGTLANRLESLKRKPYAGLVWL</sequence>
<accession>A0A2N7L7D7</accession>
<dbReference type="InterPro" id="IPR018146">
    <property type="entry name" value="Glyoxalase_1_CS"/>
</dbReference>
<dbReference type="PANTHER" id="PTHR36113:SF6">
    <property type="entry name" value="FOSFOMYCIN RESISTANCE PROTEIN FOSX"/>
    <property type="match status" value="1"/>
</dbReference>
<protein>
    <recommendedName>
        <fullName evidence="2">VOC domain-containing protein</fullName>
    </recommendedName>
</protein>
<dbReference type="PANTHER" id="PTHR36113">
    <property type="entry name" value="LYASE, PUTATIVE-RELATED-RELATED"/>
    <property type="match status" value="1"/>
</dbReference>
<dbReference type="InterPro" id="IPR051332">
    <property type="entry name" value="Fosfomycin_Res_Enzymes"/>
</dbReference>
<dbReference type="Gene3D" id="3.10.180.10">
    <property type="entry name" value="2,3-Dihydroxybiphenyl 1,2-Dioxygenase, domain 1"/>
    <property type="match status" value="1"/>
</dbReference>
<evidence type="ECO:0000313" key="3">
    <source>
        <dbReference type="EMBL" id="PMN89917.1"/>
    </source>
</evidence>
<organism evidence="3 4">
    <name type="scientific">Enterovibrio norvegicus</name>
    <dbReference type="NCBI Taxonomy" id="188144"/>
    <lineage>
        <taxon>Bacteria</taxon>
        <taxon>Pseudomonadati</taxon>
        <taxon>Pseudomonadota</taxon>
        <taxon>Gammaproteobacteria</taxon>
        <taxon>Vibrionales</taxon>
        <taxon>Vibrionaceae</taxon>
        <taxon>Enterovibrio</taxon>
    </lineage>
</organism>
<evidence type="ECO:0000313" key="4">
    <source>
        <dbReference type="Proteomes" id="UP000235387"/>
    </source>
</evidence>
<proteinExistence type="predicted"/>
<dbReference type="PROSITE" id="PS00934">
    <property type="entry name" value="GLYOXALASE_I_1"/>
    <property type="match status" value="1"/>
</dbReference>
<dbReference type="RefSeq" id="WP_102391613.1">
    <property type="nucleotide sequence ID" value="NZ_MDAL01000036.1"/>
</dbReference>
<keyword evidence="1" id="KW-0479">Metal-binding</keyword>
<dbReference type="GO" id="GO:0046872">
    <property type="term" value="F:metal ion binding"/>
    <property type="evidence" value="ECO:0007669"/>
    <property type="project" value="UniProtKB-KW"/>
</dbReference>
<evidence type="ECO:0000259" key="2">
    <source>
        <dbReference type="PROSITE" id="PS51819"/>
    </source>
</evidence>
<dbReference type="EMBL" id="MDAL01000036">
    <property type="protein sequence ID" value="PMN89917.1"/>
    <property type="molecule type" value="Genomic_DNA"/>
</dbReference>
<name>A0A2N7L7D7_9GAMM</name>
<gene>
    <name evidence="3" type="ORF">BCT23_21705</name>
</gene>
<dbReference type="InterPro" id="IPR004360">
    <property type="entry name" value="Glyas_Fos-R_dOase_dom"/>
</dbReference>
<dbReference type="AlphaFoldDB" id="A0A2N7L7D7"/>